<dbReference type="InterPro" id="IPR027417">
    <property type="entry name" value="P-loop_NTPase"/>
</dbReference>
<dbReference type="PROSITE" id="PS50893">
    <property type="entry name" value="ABC_TRANSPORTER_2"/>
    <property type="match status" value="1"/>
</dbReference>
<dbReference type="PROSITE" id="PS00211">
    <property type="entry name" value="ABC_TRANSPORTER_1"/>
    <property type="match status" value="1"/>
</dbReference>
<dbReference type="InterPro" id="IPR003593">
    <property type="entry name" value="AAA+_ATPase"/>
</dbReference>
<proteinExistence type="predicted"/>
<dbReference type="GO" id="GO:0140359">
    <property type="term" value="F:ABC-type transporter activity"/>
    <property type="evidence" value="ECO:0007669"/>
    <property type="project" value="UniProtKB-ARBA"/>
</dbReference>
<organism evidence="5 6">
    <name type="scientific">Franzmannia pantelleriensis</name>
    <dbReference type="NCBI Taxonomy" id="48727"/>
    <lineage>
        <taxon>Bacteria</taxon>
        <taxon>Pseudomonadati</taxon>
        <taxon>Pseudomonadota</taxon>
        <taxon>Gammaproteobacteria</taxon>
        <taxon>Oceanospirillales</taxon>
        <taxon>Halomonadaceae</taxon>
        <taxon>Franzmannia</taxon>
    </lineage>
</organism>
<dbReference type="SUPFAM" id="SSF50331">
    <property type="entry name" value="MOP-like"/>
    <property type="match status" value="1"/>
</dbReference>
<dbReference type="Proteomes" id="UP000199107">
    <property type="component" value="Unassembled WGS sequence"/>
</dbReference>
<evidence type="ECO:0000259" key="4">
    <source>
        <dbReference type="PROSITE" id="PS50893"/>
    </source>
</evidence>
<dbReference type="InterPro" id="IPR017871">
    <property type="entry name" value="ABC_transporter-like_CS"/>
</dbReference>
<protein>
    <submittedName>
        <fullName evidence="5">Iron(III) transport system ATP-binding protein</fullName>
    </submittedName>
</protein>
<dbReference type="GO" id="GO:0005524">
    <property type="term" value="F:ATP binding"/>
    <property type="evidence" value="ECO:0007669"/>
    <property type="project" value="UniProtKB-KW"/>
</dbReference>
<sequence length="372" mass="40546">MTAILTLDGLTKRYGQVTAVDNVSLSIDANEFFSLIGPSGCGKTTTLRSVAGLESAQQGCIQMAGRTVFDAATRRDLPPNKRPIGMVFQSYAVWPHMNIYENIGYPLKVRGLPRDAIKARVQRVLDMLGMGNLGARMPSQLSGGQQQRVALGRALAIEPSLLLLDEPLSNLDAKLRESMRAELKQVQRDTGLPILYVTHDQDEALAMSDRIGVMSAGVLHQIGTPTEVYTRPATRFVLDFIGTVSYLPCEVLKWEDESVKIRWGEAGEASAMLGVNQDTPKHGPASLAVRPEHVLLTPVADAIQPGLARGRVKIRAYLGDAWEYHVRVGECLIRVRTDSAQALEEGSEVAVGVRQGYVVNADDAGQERVLFS</sequence>
<dbReference type="Pfam" id="PF08402">
    <property type="entry name" value="TOBE_2"/>
    <property type="match status" value="1"/>
</dbReference>
<evidence type="ECO:0000313" key="6">
    <source>
        <dbReference type="Proteomes" id="UP000199107"/>
    </source>
</evidence>
<dbReference type="GO" id="GO:0016887">
    <property type="term" value="F:ATP hydrolysis activity"/>
    <property type="evidence" value="ECO:0007669"/>
    <property type="project" value="InterPro"/>
</dbReference>
<dbReference type="STRING" id="48727.SAMN05192555_102401"/>
<dbReference type="AlphaFoldDB" id="A0A1G9HAC7"/>
<dbReference type="Gene3D" id="2.40.50.140">
    <property type="entry name" value="Nucleic acid-binding proteins"/>
    <property type="match status" value="1"/>
</dbReference>
<dbReference type="SUPFAM" id="SSF52540">
    <property type="entry name" value="P-loop containing nucleoside triphosphate hydrolases"/>
    <property type="match status" value="1"/>
</dbReference>
<keyword evidence="6" id="KW-1185">Reference proteome</keyword>
<keyword evidence="2" id="KW-0547">Nucleotide-binding</keyword>
<dbReference type="Pfam" id="PF00005">
    <property type="entry name" value="ABC_tran"/>
    <property type="match status" value="1"/>
</dbReference>
<dbReference type="InterPro" id="IPR008995">
    <property type="entry name" value="Mo/tungstate-bd_C_term_dom"/>
</dbReference>
<reference evidence="6" key="1">
    <citation type="submission" date="2016-10" db="EMBL/GenBank/DDBJ databases">
        <authorList>
            <person name="Varghese N."/>
            <person name="Submissions S."/>
        </authorList>
    </citation>
    <scope>NUCLEOTIDE SEQUENCE [LARGE SCALE GENOMIC DNA]</scope>
    <source>
        <strain evidence="6">AAP</strain>
    </source>
</reference>
<keyword evidence="3 5" id="KW-0067">ATP-binding</keyword>
<accession>A0A1G9HAC7</accession>
<evidence type="ECO:0000256" key="3">
    <source>
        <dbReference type="ARBA" id="ARBA00022840"/>
    </source>
</evidence>
<evidence type="ECO:0000256" key="1">
    <source>
        <dbReference type="ARBA" id="ARBA00022448"/>
    </source>
</evidence>
<gene>
    <name evidence="5" type="ORF">SAMN05192555_102401</name>
</gene>
<dbReference type="InterPro" id="IPR012340">
    <property type="entry name" value="NA-bd_OB-fold"/>
</dbReference>
<dbReference type="InterPro" id="IPR003439">
    <property type="entry name" value="ABC_transporter-like_ATP-bd"/>
</dbReference>
<name>A0A1G9HAC7_9GAMM</name>
<evidence type="ECO:0000256" key="2">
    <source>
        <dbReference type="ARBA" id="ARBA00022741"/>
    </source>
</evidence>
<dbReference type="PANTHER" id="PTHR42781">
    <property type="entry name" value="SPERMIDINE/PUTRESCINE IMPORT ATP-BINDING PROTEIN POTA"/>
    <property type="match status" value="1"/>
</dbReference>
<dbReference type="Gene3D" id="2.40.50.100">
    <property type="match status" value="1"/>
</dbReference>
<evidence type="ECO:0000313" key="5">
    <source>
        <dbReference type="EMBL" id="SDL09815.1"/>
    </source>
</evidence>
<dbReference type="GO" id="GO:0043190">
    <property type="term" value="C:ATP-binding cassette (ABC) transporter complex"/>
    <property type="evidence" value="ECO:0007669"/>
    <property type="project" value="InterPro"/>
</dbReference>
<dbReference type="InterPro" id="IPR050093">
    <property type="entry name" value="ABC_SmlMolc_Importer"/>
</dbReference>
<dbReference type="FunFam" id="3.40.50.300:FF:000042">
    <property type="entry name" value="Maltose/maltodextrin ABC transporter, ATP-binding protein"/>
    <property type="match status" value="1"/>
</dbReference>
<dbReference type="EMBL" id="FNGH01000002">
    <property type="protein sequence ID" value="SDL09815.1"/>
    <property type="molecule type" value="Genomic_DNA"/>
</dbReference>
<keyword evidence="1" id="KW-0813">Transport</keyword>
<feature type="domain" description="ABC transporter" evidence="4">
    <location>
        <begin position="5"/>
        <end position="241"/>
    </location>
</feature>
<dbReference type="PANTHER" id="PTHR42781:SF4">
    <property type="entry name" value="SPERMIDINE_PUTRESCINE IMPORT ATP-BINDING PROTEIN POTA"/>
    <property type="match status" value="1"/>
</dbReference>
<dbReference type="Gene3D" id="3.40.50.300">
    <property type="entry name" value="P-loop containing nucleotide triphosphate hydrolases"/>
    <property type="match status" value="1"/>
</dbReference>
<dbReference type="SMART" id="SM00382">
    <property type="entry name" value="AAA"/>
    <property type="match status" value="1"/>
</dbReference>
<dbReference type="RefSeq" id="WP_089657236.1">
    <property type="nucleotide sequence ID" value="NZ_FNGH01000002.1"/>
</dbReference>
<dbReference type="OrthoDB" id="9802264at2"/>
<dbReference type="InterPro" id="IPR013611">
    <property type="entry name" value="Transp-assoc_OB_typ2"/>
</dbReference>